<sequence length="335" mass="35794">MPRPSLTGSYLRQPTAGPQRYSYGVVLAATAVGWLLPGWAGWLLGPALLLGLVLLGVAHGACDQYVVPATHPALARRPGRYWAVFLGGYLALAAAVGLLWWWRPALAVAFFFGLSAWHWGSGDAPAAARYRAQWLAHSLLRGGLIFVVPLWFWPTETRTLTNDLLALAGAAPVGAAAVGAAARWLGPLVLAGHALLWASYWLTSQHRLARTDVLEVLLLSGLLVVLPPVLSAGVYFVFWHSLQHVLRMNALMGRPFAGSWGALGPQLGFFLRRSAPLLLVSVAALAALYGWEWARAAGGPALISLALLVASVVTLPHALLVTLGLDAARWRRAVG</sequence>
<protein>
    <recommendedName>
        <fullName evidence="1">Probable beta-carotene 15,15'-dioxygenase</fullName>
        <ecNumber evidence="1">1.13.11.63</ecNumber>
    </recommendedName>
</protein>
<keyword evidence="1" id="KW-0479">Metal-binding</keyword>
<feature type="binding site" evidence="1">
    <location>
        <position position="244"/>
    </location>
    <ligand>
        <name>Fe cation</name>
        <dbReference type="ChEBI" id="CHEBI:24875"/>
    </ligand>
</feature>
<feature type="binding site" evidence="1">
    <location>
        <position position="240"/>
    </location>
    <ligand>
        <name>Fe cation</name>
        <dbReference type="ChEBI" id="CHEBI:24875"/>
    </ligand>
</feature>
<dbReference type="RefSeq" id="WP_140465071.1">
    <property type="nucleotide sequence ID" value="NZ_RCYZ01000001.1"/>
</dbReference>
<feature type="binding site" evidence="1">
    <location>
        <position position="59"/>
    </location>
    <ligand>
        <name>Fe cation</name>
        <dbReference type="ChEBI" id="CHEBI:24875"/>
    </ligand>
</feature>
<dbReference type="AlphaFoldDB" id="A0A502HGJ1"/>
<keyword evidence="3" id="KW-1185">Reference proteome</keyword>
<comment type="catalytic activity">
    <reaction evidence="1">
        <text>all-trans-beta-carotene + O2 = 2 all-trans-retinal</text>
        <dbReference type="Rhea" id="RHEA:32887"/>
        <dbReference type="ChEBI" id="CHEBI:15379"/>
        <dbReference type="ChEBI" id="CHEBI:17579"/>
        <dbReference type="ChEBI" id="CHEBI:17898"/>
        <dbReference type="EC" id="1.13.11.63"/>
    </reaction>
</comment>
<comment type="function">
    <text evidence="1">Catalyzes the cleavage of beta-carotene at its central double bond (15,15') to yield two molecules of all-trans-retinal.</text>
</comment>
<dbReference type="GO" id="GO:0005886">
    <property type="term" value="C:plasma membrane"/>
    <property type="evidence" value="ECO:0007669"/>
    <property type="project" value="UniProtKB-SubCell"/>
</dbReference>
<gene>
    <name evidence="2" type="ORF">EAH73_03410</name>
</gene>
<keyword evidence="1" id="KW-1003">Cell membrane</keyword>
<feature type="transmembrane region" description="Helical" evidence="1">
    <location>
        <begin position="275"/>
        <end position="291"/>
    </location>
</feature>
<feature type="transmembrane region" description="Helical" evidence="1">
    <location>
        <begin position="21"/>
        <end position="42"/>
    </location>
</feature>
<dbReference type="EC" id="1.13.11.63" evidence="1"/>
<reference evidence="2 3" key="1">
    <citation type="journal article" date="2019" name="Environ. Microbiol.">
        <title>Species interactions and distinct microbial communities in high Arctic permafrost affected cryosols are associated with the CH4 and CO2 gas fluxes.</title>
        <authorList>
            <person name="Altshuler I."/>
            <person name="Hamel J."/>
            <person name="Turney S."/>
            <person name="Magnuson E."/>
            <person name="Levesque R."/>
            <person name="Greer C."/>
            <person name="Whyte L.G."/>
        </authorList>
    </citation>
    <scope>NUCLEOTIDE SEQUENCE [LARGE SCALE GENOMIC DNA]</scope>
    <source>
        <strain evidence="2 3">S9.2P</strain>
    </source>
</reference>
<dbReference type="GO" id="GO:0003834">
    <property type="term" value="F:beta-carotene 15,15'-dioxygenase activity"/>
    <property type="evidence" value="ECO:0007669"/>
    <property type="project" value="UniProtKB-EC"/>
</dbReference>
<name>A0A502HGJ1_9BACT</name>
<dbReference type="EMBL" id="RCYZ01000001">
    <property type="protein sequence ID" value="TPG72290.1"/>
    <property type="molecule type" value="Genomic_DNA"/>
</dbReference>
<dbReference type="OrthoDB" id="882441at2"/>
<dbReference type="Pfam" id="PF15461">
    <property type="entry name" value="BCD"/>
    <property type="match status" value="1"/>
</dbReference>
<comment type="cofactor">
    <cofactor evidence="1">
        <name>Fe(2+)</name>
        <dbReference type="ChEBI" id="CHEBI:29033"/>
    </cofactor>
</comment>
<feature type="transmembrane region" description="Helical" evidence="1">
    <location>
        <begin position="216"/>
        <end position="238"/>
    </location>
</feature>
<keyword evidence="1" id="KW-0408">Iron</keyword>
<keyword evidence="1" id="KW-1133">Transmembrane helix</keyword>
<feature type="binding site" evidence="1">
    <location>
        <position position="118"/>
    </location>
    <ligand>
        <name>Fe cation</name>
        <dbReference type="ChEBI" id="CHEBI:24875"/>
    </ligand>
</feature>
<dbReference type="GO" id="GO:0016121">
    <property type="term" value="P:carotene catabolic process"/>
    <property type="evidence" value="ECO:0007669"/>
    <property type="project" value="UniProtKB-UniRule"/>
</dbReference>
<organism evidence="2 3">
    <name type="scientific">Hymenobacter nivis</name>
    <dbReference type="NCBI Taxonomy" id="1850093"/>
    <lineage>
        <taxon>Bacteria</taxon>
        <taxon>Pseudomonadati</taxon>
        <taxon>Bacteroidota</taxon>
        <taxon>Cytophagia</taxon>
        <taxon>Cytophagales</taxon>
        <taxon>Hymenobacteraceae</taxon>
        <taxon>Hymenobacter</taxon>
    </lineage>
</organism>
<keyword evidence="1" id="KW-0472">Membrane</keyword>
<dbReference type="HAMAP" id="MF_02093">
    <property type="entry name" value="Beta_carotene_diox"/>
    <property type="match status" value="1"/>
</dbReference>
<feature type="transmembrane region" description="Helical" evidence="1">
    <location>
        <begin position="134"/>
        <end position="152"/>
    </location>
</feature>
<comment type="similarity">
    <text evidence="1">Belongs to the Brp/Blh beta-carotene diooxygenase family.</text>
</comment>
<evidence type="ECO:0000313" key="3">
    <source>
        <dbReference type="Proteomes" id="UP000317646"/>
    </source>
</evidence>
<dbReference type="InterPro" id="IPR022270">
    <property type="entry name" value="Blh_diox"/>
</dbReference>
<accession>A0A502HGJ1</accession>
<feature type="transmembrane region" description="Helical" evidence="1">
    <location>
        <begin position="303"/>
        <end position="325"/>
    </location>
</feature>
<dbReference type="GO" id="GO:0010436">
    <property type="term" value="F:carotenoid dioxygenase activity"/>
    <property type="evidence" value="ECO:0007669"/>
    <property type="project" value="UniProtKB-UniRule"/>
</dbReference>
<dbReference type="NCBIfam" id="TIGR03753">
    <property type="entry name" value="blh_monoox"/>
    <property type="match status" value="1"/>
</dbReference>
<proteinExistence type="inferred from homology"/>
<comment type="subcellular location">
    <subcellularLocation>
        <location evidence="1">Cell membrane</location>
        <topology evidence="1">Multi-pass membrane protein</topology>
    </subcellularLocation>
</comment>
<feature type="transmembrane region" description="Helical" evidence="1">
    <location>
        <begin position="48"/>
        <end position="67"/>
    </location>
</feature>
<feature type="transmembrane region" description="Helical" evidence="1">
    <location>
        <begin position="164"/>
        <end position="182"/>
    </location>
</feature>
<comment type="caution">
    <text evidence="2">The sequence shown here is derived from an EMBL/GenBank/DDBJ whole genome shotgun (WGS) entry which is preliminary data.</text>
</comment>
<dbReference type="GO" id="GO:0005506">
    <property type="term" value="F:iron ion binding"/>
    <property type="evidence" value="ECO:0007669"/>
    <property type="project" value="UniProtKB-UniRule"/>
</dbReference>
<evidence type="ECO:0000313" key="2">
    <source>
        <dbReference type="EMBL" id="TPG72290.1"/>
    </source>
</evidence>
<evidence type="ECO:0000256" key="1">
    <source>
        <dbReference type="HAMAP-Rule" id="MF_02093"/>
    </source>
</evidence>
<keyword evidence="1" id="KW-0560">Oxidoreductase</keyword>
<keyword evidence="1" id="KW-0223">Dioxygenase</keyword>
<feature type="transmembrane region" description="Helical" evidence="1">
    <location>
        <begin position="79"/>
        <end position="102"/>
    </location>
</feature>
<keyword evidence="1" id="KW-0812">Transmembrane</keyword>
<dbReference type="Proteomes" id="UP000317646">
    <property type="component" value="Unassembled WGS sequence"/>
</dbReference>